<accession>A0A0E9U5C9</accession>
<reference evidence="1" key="2">
    <citation type="journal article" date="2015" name="Fish Shellfish Immunol.">
        <title>Early steps in the European eel (Anguilla anguilla)-Vibrio vulnificus interaction in the gills: Role of the RtxA13 toxin.</title>
        <authorList>
            <person name="Callol A."/>
            <person name="Pajuelo D."/>
            <person name="Ebbesson L."/>
            <person name="Teles M."/>
            <person name="MacKenzie S."/>
            <person name="Amaro C."/>
        </authorList>
    </citation>
    <scope>NUCLEOTIDE SEQUENCE</scope>
</reference>
<organism evidence="1">
    <name type="scientific">Anguilla anguilla</name>
    <name type="common">European freshwater eel</name>
    <name type="synonym">Muraena anguilla</name>
    <dbReference type="NCBI Taxonomy" id="7936"/>
    <lineage>
        <taxon>Eukaryota</taxon>
        <taxon>Metazoa</taxon>
        <taxon>Chordata</taxon>
        <taxon>Craniata</taxon>
        <taxon>Vertebrata</taxon>
        <taxon>Euteleostomi</taxon>
        <taxon>Actinopterygii</taxon>
        <taxon>Neopterygii</taxon>
        <taxon>Teleostei</taxon>
        <taxon>Anguilliformes</taxon>
        <taxon>Anguillidae</taxon>
        <taxon>Anguilla</taxon>
    </lineage>
</organism>
<protein>
    <submittedName>
        <fullName evidence="1">Uncharacterized protein</fullName>
    </submittedName>
</protein>
<proteinExistence type="predicted"/>
<name>A0A0E9U5C9_ANGAN</name>
<dbReference type="EMBL" id="GBXM01047635">
    <property type="protein sequence ID" value="JAH60942.1"/>
    <property type="molecule type" value="Transcribed_RNA"/>
</dbReference>
<sequence>MIYEDFSIF</sequence>
<reference evidence="1" key="1">
    <citation type="submission" date="2014-11" db="EMBL/GenBank/DDBJ databases">
        <authorList>
            <person name="Amaro Gonzalez C."/>
        </authorList>
    </citation>
    <scope>NUCLEOTIDE SEQUENCE</scope>
</reference>
<evidence type="ECO:0000313" key="1">
    <source>
        <dbReference type="EMBL" id="JAH60942.1"/>
    </source>
</evidence>